<feature type="compositionally biased region" description="Polar residues" evidence="1">
    <location>
        <begin position="176"/>
        <end position="188"/>
    </location>
</feature>
<reference evidence="2 3" key="1">
    <citation type="submission" date="2013-12" db="EMBL/GenBank/DDBJ databases">
        <title>Draft genome of the parsitic nematode Ancylostoma duodenale.</title>
        <authorList>
            <person name="Mitreva M."/>
        </authorList>
    </citation>
    <scope>NUCLEOTIDE SEQUENCE [LARGE SCALE GENOMIC DNA]</scope>
    <source>
        <strain evidence="2 3">Zhejiang</strain>
    </source>
</reference>
<dbReference type="AlphaFoldDB" id="A0A0C2GEG2"/>
<feature type="region of interest" description="Disordered" evidence="1">
    <location>
        <begin position="171"/>
        <end position="196"/>
    </location>
</feature>
<name>A0A0C2GEG2_9BILA</name>
<evidence type="ECO:0000313" key="3">
    <source>
        <dbReference type="Proteomes" id="UP000054047"/>
    </source>
</evidence>
<evidence type="ECO:0000256" key="1">
    <source>
        <dbReference type="SAM" id="MobiDB-lite"/>
    </source>
</evidence>
<dbReference type="Proteomes" id="UP000054047">
    <property type="component" value="Unassembled WGS sequence"/>
</dbReference>
<evidence type="ECO:0000313" key="2">
    <source>
        <dbReference type="EMBL" id="KIH55426.1"/>
    </source>
</evidence>
<dbReference type="EMBL" id="KN737366">
    <property type="protein sequence ID" value="KIH55426.1"/>
    <property type="molecule type" value="Genomic_DNA"/>
</dbReference>
<protein>
    <recommendedName>
        <fullName evidence="4">Retrotransposon gag domain-containing protein</fullName>
    </recommendedName>
</protein>
<proteinExistence type="predicted"/>
<gene>
    <name evidence="2" type="ORF">ANCDUO_14418</name>
</gene>
<accession>A0A0C2GEG2</accession>
<keyword evidence="3" id="KW-1185">Reference proteome</keyword>
<dbReference type="OrthoDB" id="5868821at2759"/>
<sequence>MFEGFLRKDALTIFETLPKSVRGSSLDAVIEAMKARLQVDSNFSRVKAISELRSLKIRDGQTVSEFRLVLEGIANRAYPDVPADIVSLQKAEILCHQLANWEGSYCLTEAIETSEHTLAYEKVKEAALRLERSRAAAHCVAQDITTSPQNGSVKSPNLGYSLCRKAEYRHARSENRYNTPKNTIPTEQPTKREKVL</sequence>
<evidence type="ECO:0008006" key="4">
    <source>
        <dbReference type="Google" id="ProtNLM"/>
    </source>
</evidence>
<organism evidence="2 3">
    <name type="scientific">Ancylostoma duodenale</name>
    <dbReference type="NCBI Taxonomy" id="51022"/>
    <lineage>
        <taxon>Eukaryota</taxon>
        <taxon>Metazoa</taxon>
        <taxon>Ecdysozoa</taxon>
        <taxon>Nematoda</taxon>
        <taxon>Chromadorea</taxon>
        <taxon>Rhabditida</taxon>
        <taxon>Rhabditina</taxon>
        <taxon>Rhabditomorpha</taxon>
        <taxon>Strongyloidea</taxon>
        <taxon>Ancylostomatidae</taxon>
        <taxon>Ancylostomatinae</taxon>
        <taxon>Ancylostoma</taxon>
    </lineage>
</organism>